<feature type="non-terminal residue" evidence="1">
    <location>
        <position position="1"/>
    </location>
</feature>
<sequence length="114" mass="12894">PTYTRALELIDGLNISGFGKKSITRMQFANFLAIEGLCQQPTIEEMGSIVWQNRKGALQGLILLGFDVYPKSQVIRAFKCVHDFIGDNLSDSDLRQLGYGTIFLEHLLCKITRW</sequence>
<evidence type="ECO:0000313" key="2">
    <source>
        <dbReference type="Proteomes" id="UP001219525"/>
    </source>
</evidence>
<protein>
    <submittedName>
        <fullName evidence="1">Uncharacterized protein</fullName>
    </submittedName>
</protein>
<dbReference type="Proteomes" id="UP001219525">
    <property type="component" value="Unassembled WGS sequence"/>
</dbReference>
<comment type="caution">
    <text evidence="1">The sequence shown here is derived from an EMBL/GenBank/DDBJ whole genome shotgun (WGS) entry which is preliminary data.</text>
</comment>
<dbReference type="AlphaFoldDB" id="A0AAD6YMI5"/>
<evidence type="ECO:0000313" key="1">
    <source>
        <dbReference type="EMBL" id="KAJ7223486.1"/>
    </source>
</evidence>
<gene>
    <name evidence="1" type="ORF">GGX14DRAFT_339847</name>
</gene>
<reference evidence="1" key="1">
    <citation type="submission" date="2023-03" db="EMBL/GenBank/DDBJ databases">
        <title>Massive genome expansion in bonnet fungi (Mycena s.s.) driven by repeated elements and novel gene families across ecological guilds.</title>
        <authorList>
            <consortium name="Lawrence Berkeley National Laboratory"/>
            <person name="Harder C.B."/>
            <person name="Miyauchi S."/>
            <person name="Viragh M."/>
            <person name="Kuo A."/>
            <person name="Thoen E."/>
            <person name="Andreopoulos B."/>
            <person name="Lu D."/>
            <person name="Skrede I."/>
            <person name="Drula E."/>
            <person name="Henrissat B."/>
            <person name="Morin E."/>
            <person name="Kohler A."/>
            <person name="Barry K."/>
            <person name="LaButti K."/>
            <person name="Morin E."/>
            <person name="Salamov A."/>
            <person name="Lipzen A."/>
            <person name="Mereny Z."/>
            <person name="Hegedus B."/>
            <person name="Baldrian P."/>
            <person name="Stursova M."/>
            <person name="Weitz H."/>
            <person name="Taylor A."/>
            <person name="Grigoriev I.V."/>
            <person name="Nagy L.G."/>
            <person name="Martin F."/>
            <person name="Kauserud H."/>
        </authorList>
    </citation>
    <scope>NUCLEOTIDE SEQUENCE</scope>
    <source>
        <strain evidence="1">9144</strain>
    </source>
</reference>
<name>A0AAD6YMI5_9AGAR</name>
<proteinExistence type="predicted"/>
<dbReference type="EMBL" id="JARJCW010000006">
    <property type="protein sequence ID" value="KAJ7223486.1"/>
    <property type="molecule type" value="Genomic_DNA"/>
</dbReference>
<keyword evidence="2" id="KW-1185">Reference proteome</keyword>
<organism evidence="1 2">
    <name type="scientific">Mycena pura</name>
    <dbReference type="NCBI Taxonomy" id="153505"/>
    <lineage>
        <taxon>Eukaryota</taxon>
        <taxon>Fungi</taxon>
        <taxon>Dikarya</taxon>
        <taxon>Basidiomycota</taxon>
        <taxon>Agaricomycotina</taxon>
        <taxon>Agaricomycetes</taxon>
        <taxon>Agaricomycetidae</taxon>
        <taxon>Agaricales</taxon>
        <taxon>Marasmiineae</taxon>
        <taxon>Mycenaceae</taxon>
        <taxon>Mycena</taxon>
    </lineage>
</organism>
<accession>A0AAD6YMI5</accession>
<feature type="non-terminal residue" evidence="1">
    <location>
        <position position="114"/>
    </location>
</feature>